<gene>
    <name evidence="1" type="ORF">LCGC14_1309920</name>
</gene>
<accession>A0A0F9L7L4</accession>
<dbReference type="AlphaFoldDB" id="A0A0F9L7L4"/>
<protein>
    <submittedName>
        <fullName evidence="1">Uncharacterized protein</fullName>
    </submittedName>
</protein>
<reference evidence="1" key="1">
    <citation type="journal article" date="2015" name="Nature">
        <title>Complex archaea that bridge the gap between prokaryotes and eukaryotes.</title>
        <authorList>
            <person name="Spang A."/>
            <person name="Saw J.H."/>
            <person name="Jorgensen S.L."/>
            <person name="Zaremba-Niedzwiedzka K."/>
            <person name="Martijn J."/>
            <person name="Lind A.E."/>
            <person name="van Eijk R."/>
            <person name="Schleper C."/>
            <person name="Guy L."/>
            <person name="Ettema T.J."/>
        </authorList>
    </citation>
    <scope>NUCLEOTIDE SEQUENCE</scope>
</reference>
<evidence type="ECO:0000313" key="1">
    <source>
        <dbReference type="EMBL" id="KKM83396.1"/>
    </source>
</evidence>
<proteinExistence type="predicted"/>
<dbReference type="EMBL" id="LAZR01007720">
    <property type="protein sequence ID" value="KKM83396.1"/>
    <property type="molecule type" value="Genomic_DNA"/>
</dbReference>
<organism evidence="1">
    <name type="scientific">marine sediment metagenome</name>
    <dbReference type="NCBI Taxonomy" id="412755"/>
    <lineage>
        <taxon>unclassified sequences</taxon>
        <taxon>metagenomes</taxon>
        <taxon>ecological metagenomes</taxon>
    </lineage>
</organism>
<comment type="caution">
    <text evidence="1">The sequence shown here is derived from an EMBL/GenBank/DDBJ whole genome shotgun (WGS) entry which is preliminary data.</text>
</comment>
<sequence>MRIRGLVLGRVMGVNMDAPRREPTLAQQEYADNLVDKLRNGGHHKAASFERKVAACEDRREMSSLISNMKEELEGLEELHEYIDKGWPVD</sequence>
<name>A0A0F9L7L4_9ZZZZ</name>